<keyword evidence="11" id="KW-1185">Reference proteome</keyword>
<dbReference type="OrthoDB" id="77828at2759"/>
<evidence type="ECO:0000256" key="8">
    <source>
        <dbReference type="ARBA" id="ARBA00030039"/>
    </source>
</evidence>
<sequence length="539" mass="60349">MEESGQENYDFYWLGRRPCRTVKVLGMIVGIQVYEKRIIYSIDDGTSVIDCNHLHTAPKQSPQRGTASSRYEMPKKIEPPSAPKPIGRIGKFVMVVGRVRGFHESRQIMVDDIELCSPNDELLHTRLVQHLHRTLYNQTEPFVIPPPSNTPSFSTPVKKKQPSTPSIMQSSPPSSVSSSPVKPEPATYLGPISPPKFRHPSRLHAHDLTENTFRIYVKHYMDYAPPPQDHNDTGCDSDDGIGSSIAQIPSTPTKRPRSFESEETPRQPRSRASLDTTPKARMAPQSFGSRMSFTTSRFGFSLSYLRRVPELSLLAYRVVEAVNRRRQREERKKLKAAGVISRTSRTAQKSKSSSTSSSLVPVPRDKLPGKMKRLFQWAIIKLLEEGSIVLWDGPVRSFRASSSILNASRLWKNSNTSDSTLLGDSTLFSSSTTLPLTAVDEEDAGNLSDPPPNEEAYVSLTGEYLADYVEGAIKILVDHYAKLGKPYAGATKEGILSVLRKKDDQWRHLGEWTVEDALAMLNKEGRVWSLGNGRWDLTD</sequence>
<dbReference type="PANTHER" id="PTHR13989">
    <property type="entry name" value="REPLICATION PROTEIN A-RELATED"/>
    <property type="match status" value="1"/>
</dbReference>
<dbReference type="InterPro" id="IPR012340">
    <property type="entry name" value="NA-bd_OB-fold"/>
</dbReference>
<dbReference type="SUPFAM" id="SSF50249">
    <property type="entry name" value="Nucleic acid-binding proteins"/>
    <property type="match status" value="1"/>
</dbReference>
<evidence type="ECO:0000313" key="10">
    <source>
        <dbReference type="EMBL" id="CAA7267232.1"/>
    </source>
</evidence>
<evidence type="ECO:0000256" key="9">
    <source>
        <dbReference type="SAM" id="MobiDB-lite"/>
    </source>
</evidence>
<evidence type="ECO:0000256" key="7">
    <source>
        <dbReference type="ARBA" id="ARBA00023242"/>
    </source>
</evidence>
<proteinExistence type="predicted"/>
<reference evidence="10 11" key="1">
    <citation type="submission" date="2020-01" db="EMBL/GenBank/DDBJ databases">
        <authorList>
            <person name="Gupta K D."/>
        </authorList>
    </citation>
    <scope>NUCLEOTIDE SEQUENCE [LARGE SCALE GENOMIC DNA]</scope>
</reference>
<evidence type="ECO:0000313" key="11">
    <source>
        <dbReference type="Proteomes" id="UP000467700"/>
    </source>
</evidence>
<dbReference type="PANTHER" id="PTHR13989:SF33">
    <property type="entry name" value="CST COMPLEX SUBUNIT STN1"/>
    <property type="match status" value="1"/>
</dbReference>
<comment type="subcellular location">
    <subcellularLocation>
        <location evidence="2">Chromosome</location>
        <location evidence="2">Telomere</location>
    </subcellularLocation>
    <subcellularLocation>
        <location evidence="1">Nucleus</location>
    </subcellularLocation>
</comment>
<feature type="compositionally biased region" description="Low complexity" evidence="9">
    <location>
        <begin position="150"/>
        <end position="185"/>
    </location>
</feature>
<dbReference type="AlphaFoldDB" id="A0A8S0X4W4"/>
<dbReference type="Gene3D" id="2.40.50.140">
    <property type="entry name" value="Nucleic acid-binding proteins"/>
    <property type="match status" value="1"/>
</dbReference>
<feature type="region of interest" description="Disordered" evidence="9">
    <location>
        <begin position="224"/>
        <end position="285"/>
    </location>
</feature>
<evidence type="ECO:0000256" key="5">
    <source>
        <dbReference type="ARBA" id="ARBA00022895"/>
    </source>
</evidence>
<evidence type="ECO:0000256" key="1">
    <source>
        <dbReference type="ARBA" id="ARBA00004123"/>
    </source>
</evidence>
<keyword evidence="4" id="KW-0158">Chromosome</keyword>
<evidence type="ECO:0000256" key="6">
    <source>
        <dbReference type="ARBA" id="ARBA00023125"/>
    </source>
</evidence>
<evidence type="ECO:0000256" key="2">
    <source>
        <dbReference type="ARBA" id="ARBA00004574"/>
    </source>
</evidence>
<feature type="region of interest" description="Disordered" evidence="9">
    <location>
        <begin position="55"/>
        <end position="84"/>
    </location>
</feature>
<organism evidence="10 11">
    <name type="scientific">Cyclocybe aegerita</name>
    <name type="common">Black poplar mushroom</name>
    <name type="synonym">Agrocybe aegerita</name>
    <dbReference type="NCBI Taxonomy" id="1973307"/>
    <lineage>
        <taxon>Eukaryota</taxon>
        <taxon>Fungi</taxon>
        <taxon>Dikarya</taxon>
        <taxon>Basidiomycota</taxon>
        <taxon>Agaricomycotina</taxon>
        <taxon>Agaricomycetes</taxon>
        <taxon>Agaricomycetidae</taxon>
        <taxon>Agaricales</taxon>
        <taxon>Agaricineae</taxon>
        <taxon>Bolbitiaceae</taxon>
        <taxon>Cyclocybe</taxon>
    </lineage>
</organism>
<dbReference type="Proteomes" id="UP000467700">
    <property type="component" value="Unassembled WGS sequence"/>
</dbReference>
<keyword evidence="7" id="KW-0539">Nucleus</keyword>
<dbReference type="GO" id="GO:0003677">
    <property type="term" value="F:DNA binding"/>
    <property type="evidence" value="ECO:0007669"/>
    <property type="project" value="UniProtKB-KW"/>
</dbReference>
<keyword evidence="5" id="KW-0779">Telomere</keyword>
<feature type="region of interest" description="Disordered" evidence="9">
    <location>
        <begin position="140"/>
        <end position="205"/>
    </location>
</feature>
<comment type="caution">
    <text evidence="10">The sequence shown here is derived from an EMBL/GenBank/DDBJ whole genome shotgun (WGS) entry which is preliminary data.</text>
</comment>
<dbReference type="EMBL" id="CACVBS010000058">
    <property type="protein sequence ID" value="CAA7267232.1"/>
    <property type="molecule type" value="Genomic_DNA"/>
</dbReference>
<gene>
    <name evidence="10" type="ORF">AAE3_LOCUS9438</name>
</gene>
<feature type="compositionally biased region" description="Basic and acidic residues" evidence="9">
    <location>
        <begin position="257"/>
        <end position="266"/>
    </location>
</feature>
<feature type="compositionally biased region" description="Polar residues" evidence="9">
    <location>
        <begin position="244"/>
        <end position="253"/>
    </location>
</feature>
<feature type="compositionally biased region" description="Polar residues" evidence="9">
    <location>
        <begin position="58"/>
        <end position="69"/>
    </location>
</feature>
<feature type="region of interest" description="Disordered" evidence="9">
    <location>
        <begin position="325"/>
        <end position="363"/>
    </location>
</feature>
<dbReference type="GO" id="GO:0005634">
    <property type="term" value="C:nucleus"/>
    <property type="evidence" value="ECO:0007669"/>
    <property type="project" value="UniProtKB-SubCell"/>
</dbReference>
<accession>A0A8S0X4W4</accession>
<dbReference type="InterPro" id="IPR040260">
    <property type="entry name" value="RFA2-like"/>
</dbReference>
<protein>
    <recommendedName>
        <fullName evidence="3">CST complex subunit STN1</fullName>
    </recommendedName>
    <alternativeName>
        <fullName evidence="8">Suppressor of cdc thirteen homolog</fullName>
    </alternativeName>
</protein>
<keyword evidence="6" id="KW-0238">DNA-binding</keyword>
<name>A0A8S0X4W4_CYCAE</name>
<evidence type="ECO:0000256" key="4">
    <source>
        <dbReference type="ARBA" id="ARBA00022454"/>
    </source>
</evidence>
<dbReference type="GO" id="GO:0000781">
    <property type="term" value="C:chromosome, telomeric region"/>
    <property type="evidence" value="ECO:0007669"/>
    <property type="project" value="UniProtKB-SubCell"/>
</dbReference>
<evidence type="ECO:0000256" key="3">
    <source>
        <dbReference type="ARBA" id="ARBA00017411"/>
    </source>
</evidence>
<feature type="compositionally biased region" description="Low complexity" evidence="9">
    <location>
        <begin position="341"/>
        <end position="358"/>
    </location>
</feature>